<accession>A0A167HLN5</accession>
<evidence type="ECO:0000313" key="2">
    <source>
        <dbReference type="Proteomes" id="UP000077013"/>
    </source>
</evidence>
<sequence>MFKKIINDLPSISGETFEFLYINGFKQSQVSKILSTCLENVKVRLKRAKDALKMRFSERYKTNLIK</sequence>
<dbReference type="STRING" id="1763537.ULVI_09185"/>
<dbReference type="SUPFAM" id="SSF88659">
    <property type="entry name" value="Sigma3 and sigma4 domains of RNA polymerase sigma factors"/>
    <property type="match status" value="1"/>
</dbReference>
<evidence type="ECO:0000313" key="1">
    <source>
        <dbReference type="EMBL" id="OAB78745.1"/>
    </source>
</evidence>
<name>A0A167HLN5_9FLAO</name>
<reference evidence="1 2" key="1">
    <citation type="submission" date="2016-02" db="EMBL/GenBank/DDBJ databases">
        <title>Ulvibacter sp. LPB0005, isolated from Thais luteostoma.</title>
        <authorList>
            <person name="Shin S.-K."/>
            <person name="Yi H."/>
        </authorList>
    </citation>
    <scope>NUCLEOTIDE SEQUENCE [LARGE SCALE GENOMIC DNA]</scope>
    <source>
        <strain evidence="1 2">LPB0005</strain>
    </source>
</reference>
<protein>
    <recommendedName>
        <fullName evidence="3">RNA polymerase sigma factor 70 region 4 type 2 domain-containing protein</fullName>
    </recommendedName>
</protein>
<evidence type="ECO:0008006" key="3">
    <source>
        <dbReference type="Google" id="ProtNLM"/>
    </source>
</evidence>
<dbReference type="Gene3D" id="1.10.10.10">
    <property type="entry name" value="Winged helix-like DNA-binding domain superfamily/Winged helix DNA-binding domain"/>
    <property type="match status" value="1"/>
</dbReference>
<dbReference type="Proteomes" id="UP000077013">
    <property type="component" value="Unassembled WGS sequence"/>
</dbReference>
<proteinExistence type="predicted"/>
<dbReference type="AlphaFoldDB" id="A0A167HLN5"/>
<dbReference type="EMBL" id="LRXL01000037">
    <property type="protein sequence ID" value="OAB78745.1"/>
    <property type="molecule type" value="Genomic_DNA"/>
</dbReference>
<gene>
    <name evidence="1" type="ORF">ULVI_09185</name>
</gene>
<keyword evidence="2" id="KW-1185">Reference proteome</keyword>
<organism evidence="1 2">
    <name type="scientific">Cochleicola gelatinilyticus</name>
    <dbReference type="NCBI Taxonomy" id="1763537"/>
    <lineage>
        <taxon>Bacteria</taxon>
        <taxon>Pseudomonadati</taxon>
        <taxon>Bacteroidota</taxon>
        <taxon>Flavobacteriia</taxon>
        <taxon>Flavobacteriales</taxon>
        <taxon>Flavobacteriaceae</taxon>
        <taxon>Cochleicola</taxon>
    </lineage>
</organism>
<dbReference type="InterPro" id="IPR036388">
    <property type="entry name" value="WH-like_DNA-bd_sf"/>
</dbReference>
<dbReference type="InterPro" id="IPR013324">
    <property type="entry name" value="RNA_pol_sigma_r3/r4-like"/>
</dbReference>
<comment type="caution">
    <text evidence="1">The sequence shown here is derived from an EMBL/GenBank/DDBJ whole genome shotgun (WGS) entry which is preliminary data.</text>
</comment>